<dbReference type="RefSeq" id="WP_123083904.1">
    <property type="nucleotide sequence ID" value="NZ_RJAI01000004.1"/>
</dbReference>
<evidence type="ECO:0000313" key="3">
    <source>
        <dbReference type="Proteomes" id="UP000278162"/>
    </source>
</evidence>
<dbReference type="AlphaFoldDB" id="A0A3M8TQ68"/>
<evidence type="ECO:0000259" key="1">
    <source>
        <dbReference type="Pfam" id="PF13640"/>
    </source>
</evidence>
<dbReference type="InterPro" id="IPR044862">
    <property type="entry name" value="Pro_4_hyd_alph_FE2OG_OXY"/>
</dbReference>
<proteinExistence type="predicted"/>
<organism evidence="2 3">
    <name type="scientific">Pseudomonas putida</name>
    <name type="common">Arthrobacter siderocapsulatus</name>
    <dbReference type="NCBI Taxonomy" id="303"/>
    <lineage>
        <taxon>Bacteria</taxon>
        <taxon>Pseudomonadati</taxon>
        <taxon>Pseudomonadota</taxon>
        <taxon>Gammaproteobacteria</taxon>
        <taxon>Pseudomonadales</taxon>
        <taxon>Pseudomonadaceae</taxon>
        <taxon>Pseudomonas</taxon>
    </lineage>
</organism>
<dbReference type="PANTHER" id="PTHR35169">
    <property type="entry name" value="FE2OG DIOXYGENASE DOMAIN-CONTAINING PROTEIN"/>
    <property type="match status" value="1"/>
</dbReference>
<protein>
    <submittedName>
        <fullName evidence="2">2OG-Fe(II) oxygenase</fullName>
    </submittedName>
</protein>
<dbReference type="EMBL" id="RJAI01000004">
    <property type="protein sequence ID" value="RNF93260.1"/>
    <property type="molecule type" value="Genomic_DNA"/>
</dbReference>
<dbReference type="PANTHER" id="PTHR35169:SF3">
    <property type="entry name" value="PROLYL 4-HYDROXYLASE ALPHA SUBUNIT FE(2+) 2OG DIOXYGENASE DOMAIN-CONTAINING PROTEIN"/>
    <property type="match status" value="1"/>
</dbReference>
<dbReference type="Proteomes" id="UP000278162">
    <property type="component" value="Unassembled WGS sequence"/>
</dbReference>
<dbReference type="Gene3D" id="2.60.120.620">
    <property type="entry name" value="q2cbj1_9rhob like domain"/>
    <property type="match status" value="1"/>
</dbReference>
<feature type="domain" description="Prolyl 4-hydroxylase alpha subunit Fe(2+) 2OG dioxygenase" evidence="1">
    <location>
        <begin position="105"/>
        <end position="186"/>
    </location>
</feature>
<name>A0A3M8TQ68_PSEPU</name>
<accession>A0A3M8TQ68</accession>
<comment type="caution">
    <text evidence="2">The sequence shown here is derived from an EMBL/GenBank/DDBJ whole genome shotgun (WGS) entry which is preliminary data.</text>
</comment>
<evidence type="ECO:0000313" key="2">
    <source>
        <dbReference type="EMBL" id="RNF93260.1"/>
    </source>
</evidence>
<sequence length="198" mass="22651">MTRQFTSRDVSILDDAITPDEQAKLNNAFSHTLWRYDWPINSTPFARPCWHFFIAGSKRESLECCEQELVANERWGFLINIWKRLCAVNMKNSRLIGVYANGQTSGQDSPIHRDNLPGEPGYTAVLFCNDYWATTWGGELLFCNDAKTDVIAAALPKPRRITIFNGEIPHRAKSPATDCDRLRITIAFKTINKDFNYD</sequence>
<reference evidence="2 3" key="1">
    <citation type="submission" date="2018-10" db="EMBL/GenBank/DDBJ databases">
        <title>An outbreak of IMP-63 producing strain in France.</title>
        <authorList>
            <person name="Bour M."/>
            <person name="Liapis E."/>
            <person name="Plesiat P."/>
        </authorList>
    </citation>
    <scope>NUCLEOTIDE SEQUENCE [LARGE SCALE GENOMIC DNA]</scope>
    <source>
        <strain evidence="2 3">12917</strain>
    </source>
</reference>
<dbReference type="Pfam" id="PF13640">
    <property type="entry name" value="2OG-FeII_Oxy_3"/>
    <property type="match status" value="1"/>
</dbReference>
<gene>
    <name evidence="2" type="ORF">EFK07_04280</name>
</gene>